<keyword evidence="3" id="KW-0479">Metal-binding</keyword>
<feature type="domain" description="CCT" evidence="12">
    <location>
        <begin position="344"/>
        <end position="386"/>
    </location>
</feature>
<comment type="similarity">
    <text evidence="2">Belongs to the CONSTANS family.</text>
</comment>
<keyword evidence="4" id="KW-0677">Repeat</keyword>
<sequence length="401" mass="44719">MPDSPRNPHSQPQIDQDSNTQKRICDFCGESIALLYCRADSAKLCLSCDREVHSTNQLFTKHTRFQLCDGCDGSPASILCFTEHSVLCQNCDFELHSLPGSCSAHDRRPLEGFTGCPSVAELSAFVGFEGFDCKSLLDGDEKEKEGFGGCLFSALDVEEESDTFSDLLVWDTPTVFSIDELILSTDISHNLQAMVVPPLPKGRNLSCGRHKQEILCQLRELAKSGPTVKQDLDPLLRNQNISDETGKNSTEQQLFGACQPEKHATLQGQQARSFSCVNDTVDDLLSSVLLGSHHEGFQDSYRHSSMYCSANLSIDGLNSHDPVRSESFIHTPRNPTLEFSSADRDSAISRYKEKKRTRRYDKHIRYESRKVQAESRTRVKGRFAKDRQPVSSLLGSSGRNL</sequence>
<protein>
    <recommendedName>
        <fullName evidence="14">CCT domain-containing protein</fullName>
    </recommendedName>
</protein>
<organism evidence="13">
    <name type="scientific">Opuntia streptacantha</name>
    <name type="common">Prickly pear cactus</name>
    <name type="synonym">Opuntia cardona</name>
    <dbReference type="NCBI Taxonomy" id="393608"/>
    <lineage>
        <taxon>Eukaryota</taxon>
        <taxon>Viridiplantae</taxon>
        <taxon>Streptophyta</taxon>
        <taxon>Embryophyta</taxon>
        <taxon>Tracheophyta</taxon>
        <taxon>Spermatophyta</taxon>
        <taxon>Magnoliopsida</taxon>
        <taxon>eudicotyledons</taxon>
        <taxon>Gunneridae</taxon>
        <taxon>Pentapetalae</taxon>
        <taxon>Caryophyllales</taxon>
        <taxon>Cactineae</taxon>
        <taxon>Cactaceae</taxon>
        <taxon>Opuntioideae</taxon>
        <taxon>Opuntia</taxon>
    </lineage>
</organism>
<dbReference type="PANTHER" id="PTHR31717:SF58">
    <property type="entry name" value="ZINC FINGER PROTEIN CONSTANS-LIKE 13"/>
    <property type="match status" value="1"/>
</dbReference>
<dbReference type="EMBL" id="GISG01176468">
    <property type="protein sequence ID" value="MBA4652853.1"/>
    <property type="molecule type" value="Transcribed_RNA"/>
</dbReference>
<evidence type="ECO:0000259" key="12">
    <source>
        <dbReference type="PROSITE" id="PS51017"/>
    </source>
</evidence>
<keyword evidence="5 8" id="KW-0863">Zinc-finger</keyword>
<dbReference type="Pfam" id="PF06203">
    <property type="entry name" value="CCT"/>
    <property type="match status" value="1"/>
</dbReference>
<feature type="domain" description="B box-type" evidence="11">
    <location>
        <begin position="63"/>
        <end position="110"/>
    </location>
</feature>
<evidence type="ECO:0000313" key="13">
    <source>
        <dbReference type="EMBL" id="MBA4652853.1"/>
    </source>
</evidence>
<dbReference type="GO" id="GO:0006355">
    <property type="term" value="P:regulation of DNA-templated transcription"/>
    <property type="evidence" value="ECO:0007669"/>
    <property type="project" value="UniProtKB-ARBA"/>
</dbReference>
<dbReference type="InterPro" id="IPR000315">
    <property type="entry name" value="Znf_B-box"/>
</dbReference>
<name>A0A7C8ZXU4_OPUST</name>
<reference evidence="13" key="1">
    <citation type="journal article" date="2013" name="J. Plant Res.">
        <title>Effect of fungi and light on seed germination of three Opuntia species from semiarid lands of central Mexico.</title>
        <authorList>
            <person name="Delgado-Sanchez P."/>
            <person name="Jimenez-Bremont J.F."/>
            <person name="Guerrero-Gonzalez Mde L."/>
            <person name="Flores J."/>
        </authorList>
    </citation>
    <scope>NUCLEOTIDE SEQUENCE</scope>
    <source>
        <tissue evidence="13">Cladode</tissue>
    </source>
</reference>
<feature type="domain" description="B box-type" evidence="11">
    <location>
        <begin position="20"/>
        <end position="67"/>
    </location>
</feature>
<evidence type="ECO:0008006" key="14">
    <source>
        <dbReference type="Google" id="ProtNLM"/>
    </source>
</evidence>
<dbReference type="AlphaFoldDB" id="A0A7C8ZXU4"/>
<feature type="region of interest" description="Disordered" evidence="10">
    <location>
        <begin position="377"/>
        <end position="401"/>
    </location>
</feature>
<dbReference type="PROSITE" id="PS50119">
    <property type="entry name" value="ZF_BBOX"/>
    <property type="match status" value="2"/>
</dbReference>
<dbReference type="Pfam" id="PF00643">
    <property type="entry name" value="zf-B_box"/>
    <property type="match status" value="2"/>
</dbReference>
<reference evidence="13" key="2">
    <citation type="submission" date="2020-07" db="EMBL/GenBank/DDBJ databases">
        <authorList>
            <person name="Vera ALvarez R."/>
            <person name="Arias-Moreno D.M."/>
            <person name="Jimenez-Jacinto V."/>
            <person name="Jimenez-Bremont J.F."/>
            <person name="Swaminathan K."/>
            <person name="Moose S.P."/>
            <person name="Guerrero-Gonzalez M.L."/>
            <person name="Marino-Ramirez L."/>
            <person name="Landsman D."/>
            <person name="Rodriguez-Kessler M."/>
            <person name="Delgado-Sanchez P."/>
        </authorList>
    </citation>
    <scope>NUCLEOTIDE SEQUENCE</scope>
    <source>
        <tissue evidence="13">Cladode</tissue>
    </source>
</reference>
<keyword evidence="6" id="KW-0862">Zinc</keyword>
<accession>A0A7C8ZXU4</accession>
<evidence type="ECO:0000256" key="6">
    <source>
        <dbReference type="ARBA" id="ARBA00022833"/>
    </source>
</evidence>
<evidence type="ECO:0000256" key="4">
    <source>
        <dbReference type="ARBA" id="ARBA00022737"/>
    </source>
</evidence>
<dbReference type="InterPro" id="IPR049808">
    <property type="entry name" value="CONSTANS-like_Bbox1"/>
</dbReference>
<dbReference type="PROSITE" id="PS51017">
    <property type="entry name" value="CCT"/>
    <property type="match status" value="1"/>
</dbReference>
<evidence type="ECO:0000256" key="1">
    <source>
        <dbReference type="ARBA" id="ARBA00004123"/>
    </source>
</evidence>
<comment type="subcellular location">
    <subcellularLocation>
        <location evidence="1 9">Nucleus</location>
    </subcellularLocation>
</comment>
<evidence type="ECO:0000256" key="2">
    <source>
        <dbReference type="ARBA" id="ARBA00010024"/>
    </source>
</evidence>
<evidence type="ECO:0000256" key="5">
    <source>
        <dbReference type="ARBA" id="ARBA00022771"/>
    </source>
</evidence>
<feature type="compositionally biased region" description="Polar residues" evidence="10">
    <location>
        <begin position="389"/>
        <end position="401"/>
    </location>
</feature>
<evidence type="ECO:0000256" key="8">
    <source>
        <dbReference type="PROSITE-ProRule" id="PRU00024"/>
    </source>
</evidence>
<evidence type="ECO:0000259" key="11">
    <source>
        <dbReference type="PROSITE" id="PS50119"/>
    </source>
</evidence>
<proteinExistence type="inferred from homology"/>
<feature type="compositionally biased region" description="Basic and acidic residues" evidence="10">
    <location>
        <begin position="377"/>
        <end position="388"/>
    </location>
</feature>
<dbReference type="PANTHER" id="PTHR31717">
    <property type="entry name" value="ZINC FINGER PROTEIN CONSTANS-LIKE 10"/>
    <property type="match status" value="1"/>
</dbReference>
<dbReference type="InterPro" id="IPR010402">
    <property type="entry name" value="CCT_domain"/>
</dbReference>
<keyword evidence="7 9" id="KW-0539">Nucleus</keyword>
<evidence type="ECO:0000256" key="7">
    <source>
        <dbReference type="ARBA" id="ARBA00023242"/>
    </source>
</evidence>
<evidence type="ECO:0000256" key="10">
    <source>
        <dbReference type="SAM" id="MobiDB-lite"/>
    </source>
</evidence>
<evidence type="ECO:0000256" key="9">
    <source>
        <dbReference type="PROSITE-ProRule" id="PRU00357"/>
    </source>
</evidence>
<dbReference type="GO" id="GO:0008270">
    <property type="term" value="F:zinc ion binding"/>
    <property type="evidence" value="ECO:0007669"/>
    <property type="project" value="UniProtKB-KW"/>
</dbReference>
<dbReference type="SMART" id="SM00336">
    <property type="entry name" value="BBOX"/>
    <property type="match status" value="2"/>
</dbReference>
<dbReference type="GO" id="GO:0005634">
    <property type="term" value="C:nucleus"/>
    <property type="evidence" value="ECO:0007669"/>
    <property type="project" value="UniProtKB-SubCell"/>
</dbReference>
<evidence type="ECO:0000256" key="3">
    <source>
        <dbReference type="ARBA" id="ARBA00022723"/>
    </source>
</evidence>
<dbReference type="CDD" id="cd19821">
    <property type="entry name" value="Bbox1_BBX-like"/>
    <property type="match status" value="1"/>
</dbReference>